<dbReference type="NCBIfam" id="NF038324">
    <property type="entry name" value="DrmB_fam"/>
    <property type="match status" value="1"/>
</dbReference>
<dbReference type="EMBL" id="BOPD01000021">
    <property type="protein sequence ID" value="GIJ34450.1"/>
    <property type="molecule type" value="Genomic_DNA"/>
</dbReference>
<dbReference type="InterPro" id="IPR047721">
    <property type="entry name" value="DrmB"/>
</dbReference>
<dbReference type="AlphaFoldDB" id="A0A9W5UTQ8"/>
<protein>
    <recommendedName>
        <fullName evidence="2">MrfA-like Zn-binding domain-containing protein</fullName>
    </recommendedName>
</protein>
<evidence type="ECO:0000313" key="4">
    <source>
        <dbReference type="Proteomes" id="UP000607311"/>
    </source>
</evidence>
<proteinExistence type="predicted"/>
<evidence type="ECO:0000259" key="2">
    <source>
        <dbReference type="Pfam" id="PF09369"/>
    </source>
</evidence>
<accession>A0A9W5UTQ8</accession>
<feature type="domain" description="MrfA-like Zn-binding" evidence="2">
    <location>
        <begin position="459"/>
        <end position="559"/>
    </location>
</feature>
<sequence>MTDRRLRRMQALSPFGVGAIVDMLGESFVAEDVTRWKGRRVTLAAPRIAAHFGVEELRLPPAPRDGRLPYYRFPQWLFCGTCRSMTHWSVGRERPGMMPRCQHCSRSPQLVPMRFVAVCGNGHLDDVPWAQWAHSGGGRGREQRQCGRAELQFDHLTTVGGGLESLRVRCRTCRADRNLADLTSPRALGRINIGCRGRQPWQRDTEAVTCDQTPVVLQRGASSVYFPDTASAIDLPPDSDWVTWGGTAARVEQNQYFLLLHKDPESDIRGHLIRMIAEQENVKEQQVIAILNDRLGVTGADAGSGTSEELAEREWHALTNPRVRSHPDDRFITRRTPFPGPQGHGRLDPVVDQMRSAISDIVLVDRLREVRVLRGFRRHTMDARIPADLGTRSASLPAVEVYGEGIFIVFDEDNLRRWELQTPVVRNAATLHKRFAGSMHARWIESTPTPRLILLHTIAHLLMRQLTFDAGYPSSSLRERIYASPPDADTPMAGVLIYTAAGDAEGTLGGLARSGQAERLVTTIAATLAAARWCSLDPVCRESKAQGPAGLSMAACHACALVPETSCTMGNVLLDRTLVIDDEYGFMRDPLAELIAVQAATT</sequence>
<dbReference type="InterPro" id="IPR018973">
    <property type="entry name" value="MZB"/>
</dbReference>
<dbReference type="OrthoDB" id="9134227at2"/>
<reference evidence="3" key="1">
    <citation type="submission" date="2021-01" db="EMBL/GenBank/DDBJ databases">
        <title>Whole genome shotgun sequence of Verrucosispora sediminis NBRC 107745.</title>
        <authorList>
            <person name="Komaki H."/>
            <person name="Tamura T."/>
        </authorList>
    </citation>
    <scope>NUCLEOTIDE SEQUENCE</scope>
    <source>
        <strain evidence="3">NBRC 107745</strain>
    </source>
</reference>
<evidence type="ECO:0000256" key="1">
    <source>
        <dbReference type="SAM" id="MobiDB-lite"/>
    </source>
</evidence>
<gene>
    <name evidence="3" type="ORF">Vse01_35980</name>
</gene>
<dbReference type="Pfam" id="PF09369">
    <property type="entry name" value="MZB"/>
    <property type="match status" value="1"/>
</dbReference>
<evidence type="ECO:0000313" key="3">
    <source>
        <dbReference type="EMBL" id="GIJ34450.1"/>
    </source>
</evidence>
<feature type="region of interest" description="Disordered" evidence="1">
    <location>
        <begin position="326"/>
        <end position="348"/>
    </location>
</feature>
<comment type="caution">
    <text evidence="3">The sequence shown here is derived from an EMBL/GenBank/DDBJ whole genome shotgun (WGS) entry which is preliminary data.</text>
</comment>
<dbReference type="Proteomes" id="UP000607311">
    <property type="component" value="Unassembled WGS sequence"/>
</dbReference>
<keyword evidence="4" id="KW-1185">Reference proteome</keyword>
<organism evidence="3 4">
    <name type="scientific">Micromonospora sediminimaris</name>
    <dbReference type="NCBI Taxonomy" id="547162"/>
    <lineage>
        <taxon>Bacteria</taxon>
        <taxon>Bacillati</taxon>
        <taxon>Actinomycetota</taxon>
        <taxon>Actinomycetes</taxon>
        <taxon>Micromonosporales</taxon>
        <taxon>Micromonosporaceae</taxon>
        <taxon>Micromonospora</taxon>
    </lineage>
</organism>
<name>A0A9W5UTQ8_9ACTN</name>